<dbReference type="AlphaFoldDB" id="A0A0N0H1N6"/>
<accession>A0A0N0H1N6</accession>
<proteinExistence type="predicted"/>
<protein>
    <submittedName>
        <fullName evidence="1">Uncharacterized protein</fullName>
    </submittedName>
</protein>
<reference evidence="2" key="1">
    <citation type="submission" date="2015-07" db="EMBL/GenBank/DDBJ databases">
        <authorList>
            <person name="Ju K.-S."/>
            <person name="Doroghazi J.R."/>
            <person name="Metcalf W.W."/>
        </authorList>
    </citation>
    <scope>NUCLEOTIDE SEQUENCE [LARGE SCALE GENOMIC DNA]</scope>
    <source>
        <strain evidence="2">NRRL ISP-5002</strain>
    </source>
</reference>
<sequence>MGRTAAVIGTPSYSSFIFNSYPDQWSPGGWTFKIFRDGQDVTTWWVYRTITYDTRTALVSVDARLHGTEPPNLTLQVAPSGNDIYPGFALKPEEHRRMVGLAEDRFGGREIHLGLLYEIQPGLNKPKPSKPVYAQFETAVLPLGH</sequence>
<comment type="caution">
    <text evidence="1">The sequence shown here is derived from an EMBL/GenBank/DDBJ whole genome shotgun (WGS) entry which is preliminary data.</text>
</comment>
<dbReference type="RefSeq" id="WP_053923787.1">
    <property type="nucleotide sequence ID" value="NZ_LGKG01000101.1"/>
</dbReference>
<dbReference type="Proteomes" id="UP000037982">
    <property type="component" value="Unassembled WGS sequence"/>
</dbReference>
<name>A0A0N0H1N6_9ACTN</name>
<keyword evidence="2" id="KW-1185">Reference proteome</keyword>
<organism evidence="1 2">
    <name type="scientific">Streptomyces chattanoogensis</name>
    <dbReference type="NCBI Taxonomy" id="66876"/>
    <lineage>
        <taxon>Bacteria</taxon>
        <taxon>Bacillati</taxon>
        <taxon>Actinomycetota</taxon>
        <taxon>Actinomycetes</taxon>
        <taxon>Kitasatosporales</taxon>
        <taxon>Streptomycetaceae</taxon>
        <taxon>Streptomyces</taxon>
    </lineage>
</organism>
<gene>
    <name evidence="1" type="ORF">ADL29_12830</name>
</gene>
<dbReference type="PATRIC" id="fig|66876.3.peg.2828"/>
<evidence type="ECO:0000313" key="1">
    <source>
        <dbReference type="EMBL" id="KPC64380.1"/>
    </source>
</evidence>
<dbReference type="EMBL" id="LGKG01000101">
    <property type="protein sequence ID" value="KPC64380.1"/>
    <property type="molecule type" value="Genomic_DNA"/>
</dbReference>
<evidence type="ECO:0000313" key="2">
    <source>
        <dbReference type="Proteomes" id="UP000037982"/>
    </source>
</evidence>